<gene>
    <name evidence="3" type="ORF">CPT03_13280</name>
</gene>
<dbReference type="InterPro" id="IPR006103">
    <property type="entry name" value="Glyco_hydro_2_cat"/>
</dbReference>
<dbReference type="KEGG" id="pgs:CPT03_13280"/>
<dbReference type="GO" id="GO:0005975">
    <property type="term" value="P:carbohydrate metabolic process"/>
    <property type="evidence" value="ECO:0007669"/>
    <property type="project" value="InterPro"/>
</dbReference>
<evidence type="ECO:0000313" key="4">
    <source>
        <dbReference type="Proteomes" id="UP000223749"/>
    </source>
</evidence>
<dbReference type="Gene3D" id="3.20.20.80">
    <property type="entry name" value="Glycosidases"/>
    <property type="match status" value="1"/>
</dbReference>
<feature type="domain" description="Glycoside hydrolase family 2 catalytic" evidence="2">
    <location>
        <begin position="158"/>
        <end position="303"/>
    </location>
</feature>
<sequence length="366" mass="42354">MRKLFYAITLLLLVQFVCPVIAQTDQRWSKQKIWEWYNKQPFYCGFNYIPAYAINYTEMWDKTSFDAKAIDTELALAEKTGLNCLRAVLQYAVYEDDPEYFLNTLDKFLAICDKHNIKFMPALFDDCVFGIEHDPKVGKQPEPLKGWYAWAWSPSPGHSMVVDPTTHSRIEKYVKAVIGRFKDDKRIFIWDLYNEPTNGGLGSASFPLLKKVAKWAREINPSQPITIDIWNGDKQLNDIALANSDIISFHNYGNKNELIKQIGELKTHGRPLINTEWMNRPNGSVIKDNLAVFYNEKVGCMLWGLVNGKTQTDLPWGHRPADPIPAVWQHDLFHGDFKPYDPEEIEVLKDFALKSRNSSYLQEHQK</sequence>
<dbReference type="SUPFAM" id="SSF51445">
    <property type="entry name" value="(Trans)glycosidases"/>
    <property type="match status" value="1"/>
</dbReference>
<proteinExistence type="predicted"/>
<dbReference type="OrthoDB" id="9774262at2"/>
<dbReference type="Proteomes" id="UP000223749">
    <property type="component" value="Chromosome"/>
</dbReference>
<dbReference type="GO" id="GO:0004553">
    <property type="term" value="F:hydrolase activity, hydrolyzing O-glycosyl compounds"/>
    <property type="evidence" value="ECO:0007669"/>
    <property type="project" value="InterPro"/>
</dbReference>
<dbReference type="InterPro" id="IPR017853">
    <property type="entry name" value="GH"/>
</dbReference>
<evidence type="ECO:0000256" key="1">
    <source>
        <dbReference type="SAM" id="SignalP"/>
    </source>
</evidence>
<reference evidence="3 4" key="1">
    <citation type="submission" date="2017-10" db="EMBL/GenBank/DDBJ databases">
        <title>Whole genome of Pedobacter ginsengisoli T01R-27 isolated from tomato rhizosphere.</title>
        <authorList>
            <person name="Weon H.-Y."/>
            <person name="Lee S.A."/>
            <person name="Sang M.K."/>
            <person name="Song J."/>
        </authorList>
    </citation>
    <scope>NUCLEOTIDE SEQUENCE [LARGE SCALE GENOMIC DNA]</scope>
    <source>
        <strain evidence="3 4">T01R-27</strain>
    </source>
</reference>
<feature type="chain" id="PRO_5013662501" description="Glycoside hydrolase family 2 catalytic domain-containing protein" evidence="1">
    <location>
        <begin position="23"/>
        <end position="366"/>
    </location>
</feature>
<dbReference type="AlphaFoldDB" id="A0A2D1U748"/>
<dbReference type="EMBL" id="CP024091">
    <property type="protein sequence ID" value="ATP57374.1"/>
    <property type="molecule type" value="Genomic_DNA"/>
</dbReference>
<evidence type="ECO:0000259" key="2">
    <source>
        <dbReference type="Pfam" id="PF02836"/>
    </source>
</evidence>
<evidence type="ECO:0000313" key="3">
    <source>
        <dbReference type="EMBL" id="ATP57374.1"/>
    </source>
</evidence>
<keyword evidence="4" id="KW-1185">Reference proteome</keyword>
<accession>A0A2D1U748</accession>
<protein>
    <recommendedName>
        <fullName evidence="2">Glycoside hydrolase family 2 catalytic domain-containing protein</fullName>
    </recommendedName>
</protein>
<keyword evidence="1" id="KW-0732">Signal</keyword>
<dbReference type="Pfam" id="PF02836">
    <property type="entry name" value="Glyco_hydro_2_C"/>
    <property type="match status" value="1"/>
</dbReference>
<feature type="signal peptide" evidence="1">
    <location>
        <begin position="1"/>
        <end position="22"/>
    </location>
</feature>
<name>A0A2D1U748_9SPHI</name>
<dbReference type="RefSeq" id="WP_099439298.1">
    <property type="nucleotide sequence ID" value="NZ_CP024091.1"/>
</dbReference>
<organism evidence="3 4">
    <name type="scientific">Pedobacter ginsengisoli</name>
    <dbReference type="NCBI Taxonomy" id="363852"/>
    <lineage>
        <taxon>Bacteria</taxon>
        <taxon>Pseudomonadati</taxon>
        <taxon>Bacteroidota</taxon>
        <taxon>Sphingobacteriia</taxon>
        <taxon>Sphingobacteriales</taxon>
        <taxon>Sphingobacteriaceae</taxon>
        <taxon>Pedobacter</taxon>
    </lineage>
</organism>